<name>A0A366XT87_9BACI</name>
<proteinExistence type="predicted"/>
<keyword evidence="2" id="KW-1185">Reference proteome</keyword>
<evidence type="ECO:0000313" key="1">
    <source>
        <dbReference type="EMBL" id="RBW69107.1"/>
    </source>
</evidence>
<reference evidence="1 2" key="1">
    <citation type="submission" date="2018-07" db="EMBL/GenBank/DDBJ databases">
        <title>Lottiidibacillus patelloidae gen. nov., sp. nov., isolated from the intestinal tract of a marine limpet and the reclassification of B. taeanensis BH030017T, B. algicola KMM 3737T and B. hwajinpoensis SW-72T as genus Lottiidibacillus.</title>
        <authorList>
            <person name="Liu R."/>
            <person name="Huang Z."/>
        </authorList>
    </citation>
    <scope>NUCLEOTIDE SEQUENCE [LARGE SCALE GENOMIC DNA]</scope>
    <source>
        <strain evidence="1 2">BH030017</strain>
    </source>
</reference>
<comment type="caution">
    <text evidence="1">The sequence shown here is derived from an EMBL/GenBank/DDBJ whole genome shotgun (WGS) entry which is preliminary data.</text>
</comment>
<dbReference type="EMBL" id="QOCW01000013">
    <property type="protein sequence ID" value="RBW69107.1"/>
    <property type="molecule type" value="Genomic_DNA"/>
</dbReference>
<dbReference type="AlphaFoldDB" id="A0A366XT87"/>
<evidence type="ECO:0000313" key="2">
    <source>
        <dbReference type="Proteomes" id="UP000253314"/>
    </source>
</evidence>
<protein>
    <submittedName>
        <fullName evidence="1">Uncharacterized protein</fullName>
    </submittedName>
</protein>
<sequence length="84" mass="9610">MSIQFDSIQINYIHANSGFFVGENTQVNWKTQYKENNALGEVIGDQNILIQNVNVVYDNDIIDTPIENISYGEEQKIDEKGKKD</sequence>
<dbReference type="RefSeq" id="WP_113806539.1">
    <property type="nucleotide sequence ID" value="NZ_QOCW01000013.1"/>
</dbReference>
<accession>A0A366XT87</accession>
<dbReference type="Proteomes" id="UP000253314">
    <property type="component" value="Unassembled WGS sequence"/>
</dbReference>
<gene>
    <name evidence="1" type="ORF">DS031_13190</name>
</gene>
<organism evidence="1 2">
    <name type="scientific">Bacillus taeanensis</name>
    <dbReference type="NCBI Taxonomy" id="273032"/>
    <lineage>
        <taxon>Bacteria</taxon>
        <taxon>Bacillati</taxon>
        <taxon>Bacillota</taxon>
        <taxon>Bacilli</taxon>
        <taxon>Bacillales</taxon>
        <taxon>Bacillaceae</taxon>
        <taxon>Bacillus</taxon>
    </lineage>
</organism>
<dbReference type="OrthoDB" id="2928548at2"/>